<dbReference type="Proteomes" id="UP000325755">
    <property type="component" value="Chromosome"/>
</dbReference>
<dbReference type="PROSITE" id="PS51866">
    <property type="entry name" value="MOP"/>
    <property type="match status" value="1"/>
</dbReference>
<keyword evidence="5 11" id="KW-0067">ATP-binding</keyword>
<dbReference type="SUPFAM" id="SSF52540">
    <property type="entry name" value="P-loop containing nucleoside triphosphate hydrolases"/>
    <property type="match status" value="1"/>
</dbReference>
<dbReference type="InterPro" id="IPR050334">
    <property type="entry name" value="Molybdenum_import_ModC"/>
</dbReference>
<dbReference type="GO" id="GO:0015689">
    <property type="term" value="P:molybdate ion transport"/>
    <property type="evidence" value="ECO:0007669"/>
    <property type="project" value="InterPro"/>
</dbReference>
<dbReference type="SMART" id="SM00382">
    <property type="entry name" value="AAA"/>
    <property type="match status" value="1"/>
</dbReference>
<protein>
    <submittedName>
        <fullName evidence="11">ATP-binding cassette domain-containing protein</fullName>
    </submittedName>
</protein>
<sequence length="397" mass="43403">MRLELDVTLTRGHFDLATELSVNDTSMGLLGKSGAGKSTLLGLIAGTIQPHSGRIALDGKIVFDSRKGIMVPREQRPVGAVLQLDAPGSDETVRDSLVAAYNRTLKQRRLFRLGYLVDLLELEETLERRTDQLSAGERKRVALARSLLKSPRLLLLDDTFAAIGNGYRGQLLPVLKRLQDELRLPVLYASQSLGEILELTDQLVVLEAGKVLKTGSLQELAKARGMLRYLGMRQVDNILAVSIQGHEPDSGCTMAYTYGLPIILPLRPRLKTGSDILVTIKSGDIALSRHYLQGISIQNQIKGRVCALVPSGDSVFVQVDCGSTLLAEITPRACRDMALSEGDTVYCLIKTHTIAYMSEVDAPPSQRVVQYGDSFYLIDEAGMHDEQGASTLPAVRH</sequence>
<dbReference type="PANTHER" id="PTHR43514:SF4">
    <property type="entry name" value="ABC TRANSPORTER I FAMILY MEMBER 10"/>
    <property type="match status" value="1"/>
</dbReference>
<dbReference type="KEGG" id="mmob:F6R98_02115"/>
<evidence type="ECO:0000256" key="5">
    <source>
        <dbReference type="ARBA" id="ARBA00022840"/>
    </source>
</evidence>
<dbReference type="GO" id="GO:0016887">
    <property type="term" value="F:ATP hydrolysis activity"/>
    <property type="evidence" value="ECO:0007669"/>
    <property type="project" value="InterPro"/>
</dbReference>
<organism evidence="11 12">
    <name type="scientific">Candidatus Methylospira mobilis</name>
    <dbReference type="NCBI Taxonomy" id="1808979"/>
    <lineage>
        <taxon>Bacteria</taxon>
        <taxon>Pseudomonadati</taxon>
        <taxon>Pseudomonadota</taxon>
        <taxon>Gammaproteobacteria</taxon>
        <taxon>Methylococcales</taxon>
        <taxon>Methylococcaceae</taxon>
        <taxon>Candidatus Methylospira</taxon>
    </lineage>
</organism>
<dbReference type="Gene3D" id="2.40.50.100">
    <property type="match status" value="1"/>
</dbReference>
<feature type="domain" description="ABC transporter" evidence="9">
    <location>
        <begin position="2"/>
        <end position="233"/>
    </location>
</feature>
<dbReference type="InterPro" id="IPR003439">
    <property type="entry name" value="ABC_transporter-like_ATP-bd"/>
</dbReference>
<evidence type="ECO:0000259" key="10">
    <source>
        <dbReference type="PROSITE" id="PS51866"/>
    </source>
</evidence>
<dbReference type="GO" id="GO:0005524">
    <property type="term" value="F:ATP binding"/>
    <property type="evidence" value="ECO:0007669"/>
    <property type="project" value="UniProtKB-KW"/>
</dbReference>
<accession>A0A5Q0BIB3</accession>
<keyword evidence="1" id="KW-0813">Transport</keyword>
<evidence type="ECO:0000313" key="12">
    <source>
        <dbReference type="Proteomes" id="UP000325755"/>
    </source>
</evidence>
<name>A0A5Q0BIB3_9GAMM</name>
<proteinExistence type="predicted"/>
<reference evidence="11 12" key="1">
    <citation type="submission" date="2019-09" db="EMBL/GenBank/DDBJ databases">
        <title>Ecophysiology of the spiral-shaped methanotroph Methylospira mobilis as revealed by the complete genome sequence.</title>
        <authorList>
            <person name="Oshkin I.Y."/>
            <person name="Dedysh S.N."/>
            <person name="Miroshnikov K."/>
            <person name="Danilova O.V."/>
            <person name="Hakobyan A."/>
            <person name="Liesack W."/>
        </authorList>
    </citation>
    <scope>NUCLEOTIDE SEQUENCE [LARGE SCALE GENOMIC DNA]</scope>
    <source>
        <strain evidence="11 12">Shm1</strain>
    </source>
</reference>
<keyword evidence="3 8" id="KW-0500">Molybdenum</keyword>
<dbReference type="Pfam" id="PF03459">
    <property type="entry name" value="TOBE"/>
    <property type="match status" value="1"/>
</dbReference>
<dbReference type="PANTHER" id="PTHR43514">
    <property type="entry name" value="ABC TRANSPORTER I FAMILY MEMBER 10"/>
    <property type="match status" value="1"/>
</dbReference>
<evidence type="ECO:0000256" key="1">
    <source>
        <dbReference type="ARBA" id="ARBA00022448"/>
    </source>
</evidence>
<dbReference type="RefSeq" id="WP_153247549.1">
    <property type="nucleotide sequence ID" value="NZ_CP044205.1"/>
</dbReference>
<keyword evidence="7" id="KW-0472">Membrane</keyword>
<evidence type="ECO:0000256" key="3">
    <source>
        <dbReference type="ARBA" id="ARBA00022505"/>
    </source>
</evidence>
<dbReference type="PROSITE" id="PS50893">
    <property type="entry name" value="ABC_TRANSPORTER_2"/>
    <property type="match status" value="1"/>
</dbReference>
<dbReference type="SUPFAM" id="SSF50331">
    <property type="entry name" value="MOP-like"/>
    <property type="match status" value="1"/>
</dbReference>
<keyword evidence="4" id="KW-0547">Nucleotide-binding</keyword>
<evidence type="ECO:0000256" key="4">
    <source>
        <dbReference type="ARBA" id="ARBA00022741"/>
    </source>
</evidence>
<dbReference type="AlphaFoldDB" id="A0A5Q0BIB3"/>
<dbReference type="InterPro" id="IPR004606">
    <property type="entry name" value="Mop_domain"/>
</dbReference>
<keyword evidence="2" id="KW-1003">Cell membrane</keyword>
<evidence type="ECO:0000313" key="11">
    <source>
        <dbReference type="EMBL" id="QFY41566.1"/>
    </source>
</evidence>
<dbReference type="InterPro" id="IPR017871">
    <property type="entry name" value="ABC_transporter-like_CS"/>
</dbReference>
<evidence type="ECO:0000256" key="6">
    <source>
        <dbReference type="ARBA" id="ARBA00022967"/>
    </source>
</evidence>
<feature type="domain" description="Mop" evidence="10">
    <location>
        <begin position="294"/>
        <end position="358"/>
    </location>
</feature>
<dbReference type="InterPro" id="IPR005116">
    <property type="entry name" value="Transp-assoc_OB_typ1"/>
</dbReference>
<evidence type="ECO:0000256" key="2">
    <source>
        <dbReference type="ARBA" id="ARBA00022475"/>
    </source>
</evidence>
<dbReference type="InParanoid" id="A0A5Q0BIB3"/>
<dbReference type="OrthoDB" id="9802264at2"/>
<evidence type="ECO:0000256" key="7">
    <source>
        <dbReference type="ARBA" id="ARBA00023136"/>
    </source>
</evidence>
<keyword evidence="6" id="KW-1278">Translocase</keyword>
<dbReference type="PROSITE" id="PS00211">
    <property type="entry name" value="ABC_TRANSPORTER_1"/>
    <property type="match status" value="1"/>
</dbReference>
<dbReference type="InterPro" id="IPR008995">
    <property type="entry name" value="Mo/tungstate-bd_C_term_dom"/>
</dbReference>
<dbReference type="InterPro" id="IPR027417">
    <property type="entry name" value="P-loop_NTPase"/>
</dbReference>
<dbReference type="InterPro" id="IPR003593">
    <property type="entry name" value="AAA+_ATPase"/>
</dbReference>
<dbReference type="EMBL" id="CP044205">
    <property type="protein sequence ID" value="QFY41566.1"/>
    <property type="molecule type" value="Genomic_DNA"/>
</dbReference>
<dbReference type="Gene3D" id="3.40.50.300">
    <property type="entry name" value="P-loop containing nucleotide triphosphate hydrolases"/>
    <property type="match status" value="1"/>
</dbReference>
<dbReference type="Pfam" id="PF00005">
    <property type="entry name" value="ABC_tran"/>
    <property type="match status" value="1"/>
</dbReference>
<keyword evidence="12" id="KW-1185">Reference proteome</keyword>
<evidence type="ECO:0000259" key="9">
    <source>
        <dbReference type="PROSITE" id="PS50893"/>
    </source>
</evidence>
<evidence type="ECO:0000256" key="8">
    <source>
        <dbReference type="PROSITE-ProRule" id="PRU01213"/>
    </source>
</evidence>
<gene>
    <name evidence="11" type="ORF">F6R98_02115</name>
</gene>